<name>A7ILJ8_XANP2</name>
<keyword evidence="3" id="KW-1185">Reference proteome</keyword>
<dbReference type="Proteomes" id="UP000002417">
    <property type="component" value="Chromosome"/>
</dbReference>
<organism evidence="2 3">
    <name type="scientific">Xanthobacter autotrophicus (strain ATCC BAA-1158 / Py2)</name>
    <dbReference type="NCBI Taxonomy" id="78245"/>
    <lineage>
        <taxon>Bacteria</taxon>
        <taxon>Pseudomonadati</taxon>
        <taxon>Pseudomonadota</taxon>
        <taxon>Alphaproteobacteria</taxon>
        <taxon>Hyphomicrobiales</taxon>
        <taxon>Xanthobacteraceae</taxon>
        <taxon>Xanthobacter</taxon>
    </lineage>
</organism>
<evidence type="ECO:0000313" key="2">
    <source>
        <dbReference type="EMBL" id="ABS68891.1"/>
    </source>
</evidence>
<reference evidence="2 3" key="1">
    <citation type="submission" date="2007-07" db="EMBL/GenBank/DDBJ databases">
        <title>Complete sequence of chromosome of Xanthobacter autotrophicus Py2.</title>
        <authorList>
            <consortium name="US DOE Joint Genome Institute"/>
            <person name="Copeland A."/>
            <person name="Lucas S."/>
            <person name="Lapidus A."/>
            <person name="Barry K."/>
            <person name="Glavina del Rio T."/>
            <person name="Hammon N."/>
            <person name="Israni S."/>
            <person name="Dalin E."/>
            <person name="Tice H."/>
            <person name="Pitluck S."/>
            <person name="Sims D."/>
            <person name="Brettin T."/>
            <person name="Bruce D."/>
            <person name="Detter J.C."/>
            <person name="Han C."/>
            <person name="Tapia R."/>
            <person name="Brainard J."/>
            <person name="Schmutz J."/>
            <person name="Larimer F."/>
            <person name="Land M."/>
            <person name="Hauser L."/>
            <person name="Kyrpides N."/>
            <person name="Kim E."/>
            <person name="Ensigns S.A."/>
            <person name="Richardson P."/>
        </authorList>
    </citation>
    <scope>NUCLEOTIDE SEQUENCE [LARGE SCALE GENOMIC DNA]</scope>
    <source>
        <strain evidence="3">ATCC BAA-1158 / Py2</strain>
    </source>
</reference>
<keyword evidence="1" id="KW-1133">Transmembrane helix</keyword>
<dbReference type="AlphaFoldDB" id="A7ILJ8"/>
<dbReference type="EMBL" id="CP000781">
    <property type="protein sequence ID" value="ABS68891.1"/>
    <property type="molecule type" value="Genomic_DNA"/>
</dbReference>
<protein>
    <submittedName>
        <fullName evidence="2">Uncharacterized protein</fullName>
    </submittedName>
</protein>
<keyword evidence="1" id="KW-0472">Membrane</keyword>
<evidence type="ECO:0000313" key="3">
    <source>
        <dbReference type="Proteomes" id="UP000002417"/>
    </source>
</evidence>
<sequence>MSPPAGYAVERIDDTRDKVIALEVEVKHLNDKMDSMVSKLDEIHAAFQQAKGVKLAMLVGFTIFGGAIGAFITKMLAYFGIVMK</sequence>
<accession>A7ILJ8</accession>
<proteinExistence type="predicted"/>
<feature type="transmembrane region" description="Helical" evidence="1">
    <location>
        <begin position="55"/>
        <end position="81"/>
    </location>
</feature>
<gene>
    <name evidence="2" type="ordered locus">Xaut_3663</name>
</gene>
<dbReference type="KEGG" id="xau:Xaut_3663"/>
<dbReference type="HOGENOM" id="CLU_2526689_0_0_5"/>
<dbReference type="STRING" id="78245.Xaut_3663"/>
<keyword evidence="1" id="KW-0812">Transmembrane</keyword>
<evidence type="ECO:0000256" key="1">
    <source>
        <dbReference type="SAM" id="Phobius"/>
    </source>
</evidence>